<dbReference type="SMART" id="SM00338">
    <property type="entry name" value="BRLZ"/>
    <property type="match status" value="1"/>
</dbReference>
<dbReference type="GO" id="GO:0000981">
    <property type="term" value="F:DNA-binding transcription factor activity, RNA polymerase II-specific"/>
    <property type="evidence" value="ECO:0007669"/>
    <property type="project" value="TreeGrafter"/>
</dbReference>
<dbReference type="InterPro" id="IPR046347">
    <property type="entry name" value="bZIP_sf"/>
</dbReference>
<feature type="domain" description="BZIP" evidence="8">
    <location>
        <begin position="313"/>
        <end position="370"/>
    </location>
</feature>
<evidence type="ECO:0000256" key="1">
    <source>
        <dbReference type="ARBA" id="ARBA00004123"/>
    </source>
</evidence>
<name>A0A0U2T602_SACKO</name>
<organism evidence="9">
    <name type="scientific">Saccoglossus kowalevskii</name>
    <name type="common">Acorn worm</name>
    <dbReference type="NCBI Taxonomy" id="10224"/>
    <lineage>
        <taxon>Eukaryota</taxon>
        <taxon>Metazoa</taxon>
        <taxon>Hemichordata</taxon>
        <taxon>Enteropneusta</taxon>
        <taxon>Harrimaniidae</taxon>
        <taxon>Saccoglossus</taxon>
    </lineage>
</organism>
<evidence type="ECO:0000313" key="11">
    <source>
        <dbReference type="RefSeq" id="XP_002737021.1"/>
    </source>
</evidence>
<feature type="compositionally biased region" description="Low complexity" evidence="7">
    <location>
        <begin position="212"/>
        <end position="236"/>
    </location>
</feature>
<evidence type="ECO:0000313" key="9">
    <source>
        <dbReference type="EMBL" id="ALR88698.1"/>
    </source>
</evidence>
<evidence type="ECO:0000256" key="4">
    <source>
        <dbReference type="ARBA" id="ARBA00023125"/>
    </source>
</evidence>
<dbReference type="PANTHER" id="PTHR11988:SF56">
    <property type="entry name" value="TRANSCRIPTION FACTOR CES-2"/>
    <property type="match status" value="1"/>
</dbReference>
<dbReference type="Proteomes" id="UP000694865">
    <property type="component" value="Unplaced"/>
</dbReference>
<accession>A0A0U2T602</accession>
<reference evidence="11" key="2">
    <citation type="submission" date="2025-05" db="UniProtKB">
        <authorList>
            <consortium name="RefSeq"/>
        </authorList>
    </citation>
    <scope>IDENTIFICATION</scope>
    <source>
        <tissue evidence="11">Testes</tissue>
    </source>
</reference>
<dbReference type="InterPro" id="IPR004827">
    <property type="entry name" value="bZIP"/>
</dbReference>
<evidence type="ECO:0000259" key="8">
    <source>
        <dbReference type="PROSITE" id="PS50217"/>
    </source>
</evidence>
<dbReference type="FunFam" id="1.20.5.170:FF:000025">
    <property type="entry name" value="nuclear factor interleukin-3-regulated protein-like"/>
    <property type="match status" value="1"/>
</dbReference>
<evidence type="ECO:0000256" key="5">
    <source>
        <dbReference type="ARBA" id="ARBA00023163"/>
    </source>
</evidence>
<feature type="region of interest" description="Disordered" evidence="7">
    <location>
        <begin position="1"/>
        <end position="94"/>
    </location>
</feature>
<dbReference type="KEGG" id="sko:100378028"/>
<evidence type="ECO:0000256" key="3">
    <source>
        <dbReference type="ARBA" id="ARBA00023015"/>
    </source>
</evidence>
<protein>
    <submittedName>
        <fullName evidence="11">Flocculation protein FLO11-like</fullName>
    </submittedName>
    <submittedName>
        <fullName evidence="9">Giant transcription factor-like 220</fullName>
    </submittedName>
</protein>
<feature type="region of interest" description="Disordered" evidence="7">
    <location>
        <begin position="201"/>
        <end position="311"/>
    </location>
</feature>
<proteinExistence type="evidence at transcript level"/>
<dbReference type="Gene3D" id="1.20.5.170">
    <property type="match status" value="1"/>
</dbReference>
<evidence type="ECO:0000256" key="7">
    <source>
        <dbReference type="SAM" id="MobiDB-lite"/>
    </source>
</evidence>
<dbReference type="PANTHER" id="PTHR11988">
    <property type="entry name" value="THYROTROPH EMBRYONIC FACTOR RELATED"/>
    <property type="match status" value="1"/>
</dbReference>
<dbReference type="PROSITE" id="PS50217">
    <property type="entry name" value="BZIP"/>
    <property type="match status" value="1"/>
</dbReference>
<feature type="compositionally biased region" description="Low complexity" evidence="7">
    <location>
        <begin position="270"/>
        <end position="300"/>
    </location>
</feature>
<comment type="similarity">
    <text evidence="2">Belongs to the bZIP family. NFIL3 subfamily.</text>
</comment>
<keyword evidence="6" id="KW-0539">Nucleus</keyword>
<reference evidence="9" key="1">
    <citation type="journal article" date="2015" name="Nature">
        <title>Hemichordate genomes and deuterostome origins.</title>
        <authorList>
            <person name="Simakov O."/>
            <person name="Kawashima T."/>
            <person name="Marletaz F."/>
            <person name="Jenkins J."/>
            <person name="Koyanagi R."/>
            <person name="Mitros T."/>
            <person name="Hisata K."/>
            <person name="Bredeson J."/>
            <person name="Shoguchi E."/>
            <person name="Gyoja F."/>
            <person name="Yue J.X."/>
            <person name="Chen Y.C."/>
            <person name="Freeman R.M.Jr."/>
            <person name="Sasaki A."/>
            <person name="Hikosaka-Katayama T."/>
            <person name="Sato A."/>
            <person name="Fujie M."/>
            <person name="Baughman K.W."/>
            <person name="Levine J."/>
            <person name="Gonzalez P."/>
            <person name="Cameron C."/>
            <person name="Fritzenwanker J.H."/>
            <person name="Pani A.M."/>
            <person name="Goto H."/>
            <person name="Kanda M."/>
            <person name="Arakaki N."/>
            <person name="Yamasaki S."/>
            <person name="Qu J."/>
            <person name="Cree A."/>
            <person name="Ding Y."/>
            <person name="Dinh H.H."/>
            <person name="Dugan S."/>
            <person name="Holder M."/>
            <person name="Jhangiani S.N."/>
            <person name="Kovar C.L."/>
            <person name="Lee S.L."/>
            <person name="Lewis L.R."/>
            <person name="Morton D."/>
            <person name="Nazareth L.V."/>
            <person name="Okwuonu G."/>
            <person name="Santibanez J."/>
            <person name="Chen R."/>
            <person name="Richards S."/>
            <person name="Muzny D.M."/>
            <person name="Gillis A."/>
            <person name="Peshkin L."/>
            <person name="Wu M."/>
            <person name="Humphreys T."/>
            <person name="Su Y.H."/>
            <person name="Putnam N.H."/>
            <person name="Schmutz J."/>
            <person name="Fujiyama A."/>
            <person name="Yu J.K."/>
            <person name="Tagawa K."/>
            <person name="Worley K.C."/>
            <person name="Gibbs R.A."/>
            <person name="Kirschner M.W."/>
            <person name="Lowe C.J."/>
            <person name="Satoh N."/>
            <person name="Rokhsar D.S."/>
            <person name="Gerhart J."/>
        </authorList>
    </citation>
    <scope>NUCLEOTIDE SEQUENCE</scope>
</reference>
<keyword evidence="3" id="KW-0805">Transcription regulation</keyword>
<dbReference type="OrthoDB" id="6022300at2759"/>
<evidence type="ECO:0000313" key="10">
    <source>
        <dbReference type="Proteomes" id="UP000694865"/>
    </source>
</evidence>
<keyword evidence="10" id="KW-1185">Reference proteome</keyword>
<feature type="compositionally biased region" description="Polar residues" evidence="7">
    <location>
        <begin position="46"/>
        <end position="59"/>
    </location>
</feature>
<dbReference type="SUPFAM" id="SSF57959">
    <property type="entry name" value="Leucine zipper domain"/>
    <property type="match status" value="1"/>
</dbReference>
<dbReference type="AlphaFoldDB" id="A0A0U2T602"/>
<dbReference type="Pfam" id="PF07716">
    <property type="entry name" value="bZIP_2"/>
    <property type="match status" value="1"/>
</dbReference>
<dbReference type="GeneID" id="100378028"/>
<comment type="subcellular location">
    <subcellularLocation>
        <location evidence="1">Nucleus</location>
    </subcellularLocation>
</comment>
<keyword evidence="5" id="KW-0804">Transcription</keyword>
<sequence>MASEVTTTAAPVIQSDSVDDAVDLVVPKKRIRHSSDMLPAEDHSEGSATDTSEPNSPLPTNAVVDKSRHHRVHSDSESDGESSSGSTSAGKPHGVRLVPQLSQSALEQQFIFPSTSSAVTMPLRMNTNRMMRPFKAYTASRDLLSYAGLGAAGLHQHSAAFSLGMPTLFPFGHGMHPSLAPHLMNLANEAAKTINPNQHYQLQMPRKRPVPSSTVTTASASASSAASASASSTSSSPRSQISPDGSASSPPGRKHIQSDKRDSTKNAAISSLNSSLSQKPSSSSPSSSSSSSSSTSALLPPKKRRSLPDELKDESYWERRRKNNEAAKRSRDIRKAKEDEIAIRAALLEQENIRLRVEVASLKEETARLRCILYNG</sequence>
<dbReference type="EMBL" id="KU064709">
    <property type="protein sequence ID" value="ALR88698.1"/>
    <property type="molecule type" value="mRNA"/>
</dbReference>
<dbReference type="InterPro" id="IPR040223">
    <property type="entry name" value="PAR_bZIP"/>
</dbReference>
<evidence type="ECO:0000256" key="6">
    <source>
        <dbReference type="ARBA" id="ARBA00023242"/>
    </source>
</evidence>
<dbReference type="GO" id="GO:0000978">
    <property type="term" value="F:RNA polymerase II cis-regulatory region sequence-specific DNA binding"/>
    <property type="evidence" value="ECO:0007669"/>
    <property type="project" value="TreeGrafter"/>
</dbReference>
<dbReference type="GO" id="GO:0005634">
    <property type="term" value="C:nucleus"/>
    <property type="evidence" value="ECO:0007669"/>
    <property type="project" value="UniProtKB-SubCell"/>
</dbReference>
<dbReference type="CDD" id="cd14695">
    <property type="entry name" value="bZIP_HLF"/>
    <property type="match status" value="1"/>
</dbReference>
<keyword evidence="4" id="KW-0238">DNA-binding</keyword>
<gene>
    <name evidence="11" type="primary">LOC100378028</name>
</gene>
<feature type="compositionally biased region" description="Polar residues" evidence="7">
    <location>
        <begin position="237"/>
        <end position="249"/>
    </location>
</feature>
<dbReference type="RefSeq" id="XP_002737021.1">
    <property type="nucleotide sequence ID" value="XM_002736975.2"/>
</dbReference>
<evidence type="ECO:0000256" key="2">
    <source>
        <dbReference type="ARBA" id="ARBA00006079"/>
    </source>
</evidence>